<organism evidence="2 3">
    <name type="scientific">Clostridium rhizosphaerae</name>
    <dbReference type="NCBI Taxonomy" id="2803861"/>
    <lineage>
        <taxon>Bacteria</taxon>
        <taxon>Bacillati</taxon>
        <taxon>Bacillota</taxon>
        <taxon>Clostridia</taxon>
        <taxon>Eubacteriales</taxon>
        <taxon>Clostridiaceae</taxon>
        <taxon>Clostridium</taxon>
    </lineage>
</organism>
<evidence type="ECO:0000313" key="2">
    <source>
        <dbReference type="EMBL" id="MBL4935280.1"/>
    </source>
</evidence>
<dbReference type="InterPro" id="IPR010387">
    <property type="entry name" value="QueT"/>
</dbReference>
<gene>
    <name evidence="2" type="ORF">JK636_05860</name>
</gene>
<accession>A0ABS1T7F7</accession>
<reference evidence="2 3" key="1">
    <citation type="submission" date="2021-01" db="EMBL/GenBank/DDBJ databases">
        <title>Genome public.</title>
        <authorList>
            <person name="Liu C."/>
            <person name="Sun Q."/>
        </authorList>
    </citation>
    <scope>NUCLEOTIDE SEQUENCE [LARGE SCALE GENOMIC DNA]</scope>
    <source>
        <strain evidence="2 3">YIM B02515</strain>
    </source>
</reference>
<proteinExistence type="predicted"/>
<feature type="transmembrane region" description="Helical" evidence="1">
    <location>
        <begin position="126"/>
        <end position="152"/>
    </location>
</feature>
<evidence type="ECO:0000256" key="1">
    <source>
        <dbReference type="SAM" id="Phobius"/>
    </source>
</evidence>
<protein>
    <submittedName>
        <fullName evidence="2">QueT transporter family protein</fullName>
    </submittedName>
</protein>
<evidence type="ECO:0000313" key="3">
    <source>
        <dbReference type="Proteomes" id="UP000632377"/>
    </source>
</evidence>
<feature type="transmembrane region" description="Helical" evidence="1">
    <location>
        <begin position="12"/>
        <end position="31"/>
    </location>
</feature>
<keyword evidence="1" id="KW-1133">Transmembrane helix</keyword>
<dbReference type="PIRSF" id="PIRSF031501">
    <property type="entry name" value="QueT"/>
    <property type="match status" value="1"/>
</dbReference>
<keyword evidence="1" id="KW-0472">Membrane</keyword>
<keyword evidence="3" id="KW-1185">Reference proteome</keyword>
<dbReference type="PANTHER" id="PTHR40044">
    <property type="entry name" value="INTEGRAL MEMBRANE PROTEIN-RELATED"/>
    <property type="match status" value="1"/>
</dbReference>
<dbReference type="Gene3D" id="1.10.1760.20">
    <property type="match status" value="1"/>
</dbReference>
<dbReference type="Proteomes" id="UP000632377">
    <property type="component" value="Unassembled WGS sequence"/>
</dbReference>
<comment type="caution">
    <text evidence="2">The sequence shown here is derived from an EMBL/GenBank/DDBJ whole genome shotgun (WGS) entry which is preliminary data.</text>
</comment>
<dbReference type="Pfam" id="PF06177">
    <property type="entry name" value="QueT"/>
    <property type="match status" value="1"/>
</dbReference>
<dbReference type="RefSeq" id="WP_202747883.1">
    <property type="nucleotide sequence ID" value="NZ_JAESWC010000002.1"/>
</dbReference>
<feature type="transmembrane region" description="Helical" evidence="1">
    <location>
        <begin position="43"/>
        <end position="65"/>
    </location>
</feature>
<keyword evidence="1" id="KW-0812">Transmembrane</keyword>
<feature type="transmembrane region" description="Helical" evidence="1">
    <location>
        <begin position="100"/>
        <end position="120"/>
    </location>
</feature>
<dbReference type="EMBL" id="JAESWC010000002">
    <property type="protein sequence ID" value="MBL4935280.1"/>
    <property type="molecule type" value="Genomic_DNA"/>
</dbReference>
<dbReference type="PANTHER" id="PTHR40044:SF1">
    <property type="entry name" value="INTEGRAL MEMBRANE PROTEIN"/>
    <property type="match status" value="1"/>
</dbReference>
<name>A0ABS1T7F7_9CLOT</name>
<feature type="transmembrane region" description="Helical" evidence="1">
    <location>
        <begin position="71"/>
        <end position="91"/>
    </location>
</feature>
<sequence>MNFKTRKIVTAALIGAVYAVLTLFLAPFSYGEIQFRASEALTILPFFSSFPIYGLFIGCIAANILSPIGPLDMIFGSFATLIAAIITYYIGKSNLRFKRYLAPLPAVIVNGVVIGLLISYTAKIPFIIPALQVAFGELVVCYVLGLPLLVIIEKNPRLKNYFSKVF</sequence>